<dbReference type="Proteomes" id="UP000053820">
    <property type="component" value="Unassembled WGS sequence"/>
</dbReference>
<organism evidence="5 6">
    <name type="scientific">Hydnomerulius pinastri MD-312</name>
    <dbReference type="NCBI Taxonomy" id="994086"/>
    <lineage>
        <taxon>Eukaryota</taxon>
        <taxon>Fungi</taxon>
        <taxon>Dikarya</taxon>
        <taxon>Basidiomycota</taxon>
        <taxon>Agaricomycotina</taxon>
        <taxon>Agaricomycetes</taxon>
        <taxon>Agaricomycetidae</taxon>
        <taxon>Boletales</taxon>
        <taxon>Boletales incertae sedis</taxon>
        <taxon>Leucogyrophana</taxon>
    </lineage>
</organism>
<sequence length="570" mass="61927">MKPFTMLSLLTSGGLAAGSPSGFGCLCTYGQSCWPNASEFSQLQSQVSQPLIHPLPAASACYPASDPSGNCTDVIENWTDGVWRSSIPGAMEAPNYETFMFKNGTIDSCYLNTTLTGTCGQGSVPLIGVDARSVADIQAAVNFAVNHTLKLVVKNTGHDYMGRSAARGSFVVWTHNMKNITYEPTFVPQGAPANETYDAVTLGAGVQWYEAYDAVNQHGRMMVGGASAGGSVGAAGGWLAGGGHSALAPSYGLGVDNAVEMTVVLSTGEYLTVNNHQHSDLFWALRGGGGSTYGIVTSVTYRTYPSLPVQLYAFGANFTNSSIMQELVGELMHYQTQFTDDGWGGYGALSNASLYFFYIAPNMTNETAIATTQAWINYTQTLESQDVTTTNLYYTFPSWYEWYQYLFSTGVQNGGNVQITSRLLSRDTLENKYKEVAEVLVDCQATFNMIAGGKVNQIDPNSAGLNPAWRKAVVETVCGVGWPDGTPSKEIEGMLDQLKSWIKTMHDLTPNDGAYVNEASLFEIDWQQAFFGSHYWTLKGIKDKYDPHKLFVVHEGVGSEEWNKDLTCRL</sequence>
<keyword evidence="2" id="KW-0560">Oxidoreductase</keyword>
<dbReference type="PROSITE" id="PS51387">
    <property type="entry name" value="FAD_PCMH"/>
    <property type="match status" value="1"/>
</dbReference>
<dbReference type="InterPro" id="IPR012951">
    <property type="entry name" value="BBE"/>
</dbReference>
<feature type="chain" id="PRO_5002205841" evidence="3">
    <location>
        <begin position="17"/>
        <end position="570"/>
    </location>
</feature>
<comment type="similarity">
    <text evidence="1">Belongs to the oxygen-dependent FAD-linked oxidoreductase family.</text>
</comment>
<keyword evidence="6" id="KW-1185">Reference proteome</keyword>
<protein>
    <submittedName>
        <fullName evidence="5">Unplaced genomic scaffold scaffold_41, whole genome shotgun sequence</fullName>
    </submittedName>
</protein>
<feature type="domain" description="FAD-binding PCMH-type" evidence="4">
    <location>
        <begin position="121"/>
        <end position="306"/>
    </location>
</feature>
<dbReference type="InterPro" id="IPR006094">
    <property type="entry name" value="Oxid_FAD_bind_N"/>
</dbReference>
<dbReference type="OrthoDB" id="9983560at2759"/>
<accession>A0A0C9WA16</accession>
<dbReference type="InterPro" id="IPR050432">
    <property type="entry name" value="FAD-linked_Oxidoreductases_BP"/>
</dbReference>
<feature type="signal peptide" evidence="3">
    <location>
        <begin position="1"/>
        <end position="16"/>
    </location>
</feature>
<dbReference type="PROSITE" id="PS51257">
    <property type="entry name" value="PROKAR_LIPOPROTEIN"/>
    <property type="match status" value="1"/>
</dbReference>
<keyword evidence="3" id="KW-0732">Signal</keyword>
<dbReference type="PANTHER" id="PTHR13878:SF91">
    <property type="entry name" value="FAD BINDING DOMAIN PROTEIN (AFU_ORTHOLOGUE AFUA_6G12070)-RELATED"/>
    <property type="match status" value="1"/>
</dbReference>
<dbReference type="InterPro" id="IPR016169">
    <property type="entry name" value="FAD-bd_PCMH_sub2"/>
</dbReference>
<evidence type="ECO:0000256" key="1">
    <source>
        <dbReference type="ARBA" id="ARBA00005466"/>
    </source>
</evidence>
<dbReference type="GO" id="GO:0071949">
    <property type="term" value="F:FAD binding"/>
    <property type="evidence" value="ECO:0007669"/>
    <property type="project" value="InterPro"/>
</dbReference>
<dbReference type="Pfam" id="PF08031">
    <property type="entry name" value="BBE"/>
    <property type="match status" value="1"/>
</dbReference>
<dbReference type="InterPro" id="IPR016166">
    <property type="entry name" value="FAD-bd_PCMH"/>
</dbReference>
<dbReference type="HOGENOM" id="CLU_018354_4_4_1"/>
<dbReference type="SUPFAM" id="SSF56176">
    <property type="entry name" value="FAD-binding/transporter-associated domain-like"/>
    <property type="match status" value="1"/>
</dbReference>
<name>A0A0C9WA16_9AGAM</name>
<evidence type="ECO:0000256" key="2">
    <source>
        <dbReference type="ARBA" id="ARBA00023002"/>
    </source>
</evidence>
<dbReference type="InterPro" id="IPR036318">
    <property type="entry name" value="FAD-bd_PCMH-like_sf"/>
</dbReference>
<dbReference type="AlphaFoldDB" id="A0A0C9WA16"/>
<evidence type="ECO:0000259" key="4">
    <source>
        <dbReference type="PROSITE" id="PS51387"/>
    </source>
</evidence>
<dbReference type="Pfam" id="PF01565">
    <property type="entry name" value="FAD_binding_4"/>
    <property type="match status" value="1"/>
</dbReference>
<evidence type="ECO:0000256" key="3">
    <source>
        <dbReference type="SAM" id="SignalP"/>
    </source>
</evidence>
<dbReference type="PANTHER" id="PTHR13878">
    <property type="entry name" value="GULONOLACTONE OXIDASE"/>
    <property type="match status" value="1"/>
</dbReference>
<gene>
    <name evidence="5" type="ORF">HYDPIDRAFT_117480</name>
</gene>
<dbReference type="Gene3D" id="3.30.465.10">
    <property type="match status" value="2"/>
</dbReference>
<dbReference type="EMBL" id="KN839875">
    <property type="protein sequence ID" value="KIJ60211.1"/>
    <property type="molecule type" value="Genomic_DNA"/>
</dbReference>
<dbReference type="GO" id="GO:0016491">
    <property type="term" value="F:oxidoreductase activity"/>
    <property type="evidence" value="ECO:0007669"/>
    <property type="project" value="UniProtKB-KW"/>
</dbReference>
<reference evidence="5 6" key="1">
    <citation type="submission" date="2014-04" db="EMBL/GenBank/DDBJ databases">
        <title>Evolutionary Origins and Diversification of the Mycorrhizal Mutualists.</title>
        <authorList>
            <consortium name="DOE Joint Genome Institute"/>
            <consortium name="Mycorrhizal Genomics Consortium"/>
            <person name="Kohler A."/>
            <person name="Kuo A."/>
            <person name="Nagy L.G."/>
            <person name="Floudas D."/>
            <person name="Copeland A."/>
            <person name="Barry K.W."/>
            <person name="Cichocki N."/>
            <person name="Veneault-Fourrey C."/>
            <person name="LaButti K."/>
            <person name="Lindquist E.A."/>
            <person name="Lipzen A."/>
            <person name="Lundell T."/>
            <person name="Morin E."/>
            <person name="Murat C."/>
            <person name="Riley R."/>
            <person name="Ohm R."/>
            <person name="Sun H."/>
            <person name="Tunlid A."/>
            <person name="Henrissat B."/>
            <person name="Grigoriev I.V."/>
            <person name="Hibbett D.S."/>
            <person name="Martin F."/>
        </authorList>
    </citation>
    <scope>NUCLEOTIDE SEQUENCE [LARGE SCALE GENOMIC DNA]</scope>
    <source>
        <strain evidence="5 6">MD-312</strain>
    </source>
</reference>
<evidence type="ECO:0000313" key="6">
    <source>
        <dbReference type="Proteomes" id="UP000053820"/>
    </source>
</evidence>
<evidence type="ECO:0000313" key="5">
    <source>
        <dbReference type="EMBL" id="KIJ60211.1"/>
    </source>
</evidence>
<proteinExistence type="inferred from homology"/>
<feature type="non-terminal residue" evidence="5">
    <location>
        <position position="1"/>
    </location>
</feature>